<dbReference type="SMART" id="SM01252">
    <property type="entry name" value="KilA-N"/>
    <property type="match status" value="1"/>
</dbReference>
<dbReference type="InterPro" id="IPR018004">
    <property type="entry name" value="KilA/APSES_HTH"/>
</dbReference>
<dbReference type="AlphaFoldDB" id="A0A137NSS1"/>
<dbReference type="SUPFAM" id="SSF54616">
    <property type="entry name" value="DNA-binding domain of Mlu1-box binding protein MBP1"/>
    <property type="match status" value="1"/>
</dbReference>
<keyword evidence="7" id="KW-1185">Reference proteome</keyword>
<evidence type="ECO:0000256" key="2">
    <source>
        <dbReference type="ARBA" id="ARBA00023015"/>
    </source>
</evidence>
<feature type="domain" description="HTH APSES-type" evidence="5">
    <location>
        <begin position="12"/>
        <end position="108"/>
    </location>
</feature>
<dbReference type="Proteomes" id="UP000070444">
    <property type="component" value="Unassembled WGS sequence"/>
</dbReference>
<accession>A0A137NSS1</accession>
<evidence type="ECO:0000256" key="4">
    <source>
        <dbReference type="ARBA" id="ARBA00023163"/>
    </source>
</evidence>
<name>A0A137NSS1_CONC2</name>
<feature type="non-terminal residue" evidence="6">
    <location>
        <position position="108"/>
    </location>
</feature>
<proteinExistence type="inferred from homology"/>
<dbReference type="STRING" id="796925.A0A137NSS1"/>
<dbReference type="Pfam" id="PF04383">
    <property type="entry name" value="KilA-N"/>
    <property type="match status" value="1"/>
</dbReference>
<keyword evidence="3" id="KW-0238">DNA-binding</keyword>
<dbReference type="OrthoDB" id="5407653at2759"/>
<dbReference type="GO" id="GO:0045944">
    <property type="term" value="P:positive regulation of transcription by RNA polymerase II"/>
    <property type="evidence" value="ECO:0007669"/>
    <property type="project" value="TreeGrafter"/>
</dbReference>
<reference evidence="6 7" key="1">
    <citation type="journal article" date="2015" name="Genome Biol. Evol.">
        <title>Phylogenomic analyses indicate that early fungi evolved digesting cell walls of algal ancestors of land plants.</title>
        <authorList>
            <person name="Chang Y."/>
            <person name="Wang S."/>
            <person name="Sekimoto S."/>
            <person name="Aerts A.L."/>
            <person name="Choi C."/>
            <person name="Clum A."/>
            <person name="LaButti K.M."/>
            <person name="Lindquist E.A."/>
            <person name="Yee Ngan C."/>
            <person name="Ohm R.A."/>
            <person name="Salamov A.A."/>
            <person name="Grigoriev I.V."/>
            <person name="Spatafora J.W."/>
            <person name="Berbee M.L."/>
        </authorList>
    </citation>
    <scope>NUCLEOTIDE SEQUENCE [LARGE SCALE GENOMIC DNA]</scope>
    <source>
        <strain evidence="6 7">NRRL 28638</strain>
    </source>
</reference>
<evidence type="ECO:0000256" key="1">
    <source>
        <dbReference type="ARBA" id="ARBA00007247"/>
    </source>
</evidence>
<protein>
    <submittedName>
        <fullName evidence="6">Apses-domain-containing protein</fullName>
    </submittedName>
</protein>
<dbReference type="OMA" id="TIMWEDE"/>
<keyword evidence="2" id="KW-0805">Transcription regulation</keyword>
<evidence type="ECO:0000256" key="3">
    <source>
        <dbReference type="ARBA" id="ARBA00023125"/>
    </source>
</evidence>
<dbReference type="GO" id="GO:0005634">
    <property type="term" value="C:nucleus"/>
    <property type="evidence" value="ECO:0007669"/>
    <property type="project" value="TreeGrafter"/>
</dbReference>
<dbReference type="PANTHER" id="PTHR47792:SF1">
    <property type="entry name" value="PROTEIN SOK2-RELATED"/>
    <property type="match status" value="1"/>
</dbReference>
<evidence type="ECO:0000313" key="7">
    <source>
        <dbReference type="Proteomes" id="UP000070444"/>
    </source>
</evidence>
<dbReference type="GO" id="GO:0003700">
    <property type="term" value="F:DNA-binding transcription factor activity"/>
    <property type="evidence" value="ECO:0007669"/>
    <property type="project" value="TreeGrafter"/>
</dbReference>
<organism evidence="6 7">
    <name type="scientific">Conidiobolus coronatus (strain ATCC 28846 / CBS 209.66 / NRRL 28638)</name>
    <name type="common">Delacroixia coronata</name>
    <dbReference type="NCBI Taxonomy" id="796925"/>
    <lineage>
        <taxon>Eukaryota</taxon>
        <taxon>Fungi</taxon>
        <taxon>Fungi incertae sedis</taxon>
        <taxon>Zoopagomycota</taxon>
        <taxon>Entomophthoromycotina</taxon>
        <taxon>Entomophthoromycetes</taxon>
        <taxon>Entomophthorales</taxon>
        <taxon>Ancylistaceae</taxon>
        <taxon>Conidiobolus</taxon>
    </lineage>
</organism>
<dbReference type="EMBL" id="KQ964820">
    <property type="protein sequence ID" value="KXN65771.1"/>
    <property type="molecule type" value="Genomic_DNA"/>
</dbReference>
<dbReference type="GO" id="GO:0043565">
    <property type="term" value="F:sequence-specific DNA binding"/>
    <property type="evidence" value="ECO:0007669"/>
    <property type="project" value="TreeGrafter"/>
</dbReference>
<comment type="similarity">
    <text evidence="1">Belongs to the EFG1/PHD1/stuA family.</text>
</comment>
<evidence type="ECO:0000313" key="6">
    <source>
        <dbReference type="EMBL" id="KXN65771.1"/>
    </source>
</evidence>
<dbReference type="InterPro" id="IPR029790">
    <property type="entry name" value="EFG1/Phd1/StuA"/>
</dbReference>
<gene>
    <name evidence="6" type="ORF">CONCODRAFT_44285</name>
</gene>
<dbReference type="InterPro" id="IPR003163">
    <property type="entry name" value="Tscrpt_reg_HTH_APSES-type"/>
</dbReference>
<dbReference type="PANTHER" id="PTHR47792">
    <property type="entry name" value="PROTEIN SOK2-RELATED"/>
    <property type="match status" value="1"/>
</dbReference>
<dbReference type="InterPro" id="IPR036887">
    <property type="entry name" value="HTH_APSES_sf"/>
</dbReference>
<dbReference type="Gene3D" id="3.10.260.10">
    <property type="entry name" value="Transcription regulator HTH, APSES-type DNA-binding domain"/>
    <property type="match status" value="1"/>
</dbReference>
<sequence length="108" mass="12304">MVPPTYDPKPATLTTIQWEDEKTFCYLVEIKGISVGRRKDNNMINGTKLLNLSGMTRGKRDGILKSELERSVIKSGLMVLKGVWITFERAKELAKEYGIHDMLHPLLE</sequence>
<keyword evidence="4" id="KW-0804">Transcription</keyword>
<dbReference type="PROSITE" id="PS51299">
    <property type="entry name" value="HTH_APSES"/>
    <property type="match status" value="1"/>
</dbReference>
<evidence type="ECO:0000259" key="5">
    <source>
        <dbReference type="PROSITE" id="PS51299"/>
    </source>
</evidence>